<evidence type="ECO:0000256" key="1">
    <source>
        <dbReference type="SAM" id="SignalP"/>
    </source>
</evidence>
<feature type="signal peptide" evidence="1">
    <location>
        <begin position="1"/>
        <end position="17"/>
    </location>
</feature>
<proteinExistence type="predicted"/>
<keyword evidence="1" id="KW-0732">Signal</keyword>
<evidence type="ECO:0000313" key="2">
    <source>
        <dbReference type="EMBL" id="AIG55606.1"/>
    </source>
</evidence>
<dbReference type="EMBL" id="KM038145">
    <property type="protein sequence ID" value="AIG55606.1"/>
    <property type="molecule type" value="Genomic_DNA"/>
</dbReference>
<organism evidence="2">
    <name type="scientific">Thraustotheca clavata</name>
    <dbReference type="NCBI Taxonomy" id="74557"/>
    <lineage>
        <taxon>Eukaryota</taxon>
        <taxon>Sar</taxon>
        <taxon>Stramenopiles</taxon>
        <taxon>Oomycota</taxon>
        <taxon>Saprolegniomycetes</taxon>
        <taxon>Saprolegniales</taxon>
        <taxon>Achlyaceae</taxon>
        <taxon>Thraustotheca</taxon>
    </lineage>
</organism>
<dbReference type="AlphaFoldDB" id="A0A0A7CM16"/>
<name>A0A0A7CM16_9STRA</name>
<feature type="chain" id="PRO_5002038011" evidence="1">
    <location>
        <begin position="18"/>
        <end position="264"/>
    </location>
</feature>
<protein>
    <submittedName>
        <fullName evidence="2">Secreted protein</fullName>
    </submittedName>
</protein>
<sequence>MLSLIVASLLLPAIGGAIEWARNTLLTNDANGSTGKPASTTNPSCDSDCFEPNNNLPTENKITRDSIAYEVFDDIAIEAVSLLTDMIDGVSLTNLVQTSFSRDMENLILDIENNPKTIVNYLDYISATLTILTKSLPWTWSAYSDMLQFKLDAITHRVQAASAVVDYHNLVRGLCHLTVACQRFGLHEKQVNDIVFGLRIHRDLVLEAPCQLPRRIGIMRTVMDVLALYQSDLKKCNRWDEVENCMSAYETLKQKIDCLVFMNI</sequence>
<reference evidence="2" key="1">
    <citation type="journal article" date="2014" name="Genome Biol. Evol.">
        <title>The secreted proteins of Achlya hypogyna and Thraustotheca clavata identify the ancestral oomycete secretome and reveal gene acquisitions by horizontal gene transfer.</title>
        <authorList>
            <person name="Misner I."/>
            <person name="Blouin N."/>
            <person name="Leonard G."/>
            <person name="Richards T.A."/>
            <person name="Lane C.E."/>
        </authorList>
    </citation>
    <scope>NUCLEOTIDE SEQUENCE</scope>
    <source>
        <strain evidence="2">ATCC 34112</strain>
    </source>
</reference>
<accession>A0A0A7CM16</accession>